<dbReference type="PANTHER" id="PTHR47683:SF2">
    <property type="entry name" value="RNA-BINDING S4 DOMAIN-CONTAINING PROTEIN"/>
    <property type="match status" value="1"/>
</dbReference>
<evidence type="ECO:0000313" key="8">
    <source>
        <dbReference type="Proteomes" id="UP001154312"/>
    </source>
</evidence>
<dbReference type="InterPro" id="IPR020094">
    <property type="entry name" value="TruA/RsuA/RluB/E/F_N"/>
</dbReference>
<dbReference type="GO" id="GO:0003723">
    <property type="term" value="F:RNA binding"/>
    <property type="evidence" value="ECO:0007669"/>
    <property type="project" value="UniProtKB-KW"/>
</dbReference>
<dbReference type="GO" id="GO:0120159">
    <property type="term" value="F:rRNA pseudouridine synthase activity"/>
    <property type="evidence" value="ECO:0007669"/>
    <property type="project" value="UniProtKB-ARBA"/>
</dbReference>
<dbReference type="NCBIfam" id="TIGR00093">
    <property type="entry name" value="pseudouridine synthase"/>
    <property type="match status" value="1"/>
</dbReference>
<evidence type="ECO:0000259" key="6">
    <source>
        <dbReference type="SMART" id="SM00363"/>
    </source>
</evidence>
<dbReference type="FunFam" id="3.30.70.1560:FF:000001">
    <property type="entry name" value="Pseudouridine synthase"/>
    <property type="match status" value="1"/>
</dbReference>
<dbReference type="SMART" id="SM00363">
    <property type="entry name" value="S4"/>
    <property type="match status" value="1"/>
</dbReference>
<accession>A0A9X4JST7</accession>
<dbReference type="InterPro" id="IPR036986">
    <property type="entry name" value="S4_RNA-bd_sf"/>
</dbReference>
<dbReference type="Gene3D" id="3.30.70.1560">
    <property type="entry name" value="Alpha-L RNA-binding motif"/>
    <property type="match status" value="1"/>
</dbReference>
<dbReference type="PANTHER" id="PTHR47683">
    <property type="entry name" value="PSEUDOURIDINE SYNTHASE FAMILY PROTEIN-RELATED"/>
    <property type="match status" value="1"/>
</dbReference>
<dbReference type="InterPro" id="IPR020103">
    <property type="entry name" value="PsdUridine_synth_cat_dom_sf"/>
</dbReference>
<comment type="caution">
    <text evidence="7">The sequence shown here is derived from an EMBL/GenBank/DDBJ whole genome shotgun (WGS) entry which is preliminary data.</text>
</comment>
<dbReference type="GO" id="GO:0000455">
    <property type="term" value="P:enzyme-directed rRNA pseudouridine synthesis"/>
    <property type="evidence" value="ECO:0007669"/>
    <property type="project" value="UniProtKB-ARBA"/>
</dbReference>
<evidence type="ECO:0000256" key="5">
    <source>
        <dbReference type="RuleBase" id="RU003887"/>
    </source>
</evidence>
<dbReference type="Gene3D" id="3.30.70.580">
    <property type="entry name" value="Pseudouridine synthase I, catalytic domain, N-terminal subdomain"/>
    <property type="match status" value="1"/>
</dbReference>
<dbReference type="InterPro" id="IPR042092">
    <property type="entry name" value="PsdUridine_s_RsuA/RluB/E/F_cat"/>
</dbReference>
<feature type="domain" description="RNA-binding S4" evidence="6">
    <location>
        <begin position="2"/>
        <end position="66"/>
    </location>
</feature>
<evidence type="ECO:0000256" key="1">
    <source>
        <dbReference type="ARBA" id="ARBA00008348"/>
    </source>
</evidence>
<dbReference type="InterPro" id="IPR018496">
    <property type="entry name" value="PsdUridine_synth_RsuA/RluB_CS"/>
</dbReference>
<dbReference type="Pfam" id="PF00849">
    <property type="entry name" value="PseudoU_synth_2"/>
    <property type="match status" value="1"/>
</dbReference>
<reference evidence="7" key="1">
    <citation type="submission" date="2022-02" db="EMBL/GenBank/DDBJ databases">
        <authorList>
            <person name="Leng L."/>
        </authorList>
    </citation>
    <scope>NUCLEOTIDE SEQUENCE</scope>
    <source>
        <strain evidence="7">JI</strain>
    </source>
</reference>
<evidence type="ECO:0000256" key="4">
    <source>
        <dbReference type="PROSITE-ProRule" id="PRU00182"/>
    </source>
</evidence>
<protein>
    <recommendedName>
        <fullName evidence="5">Pseudouridine synthase</fullName>
        <ecNumber evidence="5">5.4.99.-</ecNumber>
    </recommendedName>
</protein>
<proteinExistence type="inferred from homology"/>
<dbReference type="RefSeq" id="WP_277442626.1">
    <property type="nucleotide sequence ID" value="NZ_JAKOAV010000004.1"/>
</dbReference>
<dbReference type="InterPro" id="IPR000748">
    <property type="entry name" value="PsdUridine_synth_RsuA/RluB/E/F"/>
</dbReference>
<dbReference type="SUPFAM" id="SSF55174">
    <property type="entry name" value="Alpha-L RNA-binding motif"/>
    <property type="match status" value="1"/>
</dbReference>
<name>A0A9X4JST7_9FIRM</name>
<dbReference type="EC" id="5.4.99.-" evidence="5"/>
<evidence type="ECO:0000313" key="7">
    <source>
        <dbReference type="EMBL" id="MDF9407389.1"/>
    </source>
</evidence>
<organism evidence="7 8">
    <name type="scientific">Pelotomaculum isophthalicicum JI</name>
    <dbReference type="NCBI Taxonomy" id="947010"/>
    <lineage>
        <taxon>Bacteria</taxon>
        <taxon>Bacillati</taxon>
        <taxon>Bacillota</taxon>
        <taxon>Clostridia</taxon>
        <taxon>Eubacteriales</taxon>
        <taxon>Desulfotomaculaceae</taxon>
        <taxon>Pelotomaculum</taxon>
    </lineage>
</organism>
<dbReference type="FunFam" id="3.10.290.10:FF:000003">
    <property type="entry name" value="Pseudouridine synthase"/>
    <property type="match status" value="1"/>
</dbReference>
<comment type="similarity">
    <text evidence="1 5">Belongs to the pseudouridine synthase RsuA family.</text>
</comment>
<dbReference type="Gene3D" id="3.10.290.10">
    <property type="entry name" value="RNA-binding S4 domain"/>
    <property type="match status" value="1"/>
</dbReference>
<dbReference type="PROSITE" id="PS01149">
    <property type="entry name" value="PSI_RSU"/>
    <property type="match status" value="1"/>
</dbReference>
<dbReference type="InterPro" id="IPR050343">
    <property type="entry name" value="RsuA_PseudoU_synthase"/>
</dbReference>
<evidence type="ECO:0000256" key="2">
    <source>
        <dbReference type="ARBA" id="ARBA00022884"/>
    </source>
</evidence>
<keyword evidence="8" id="KW-1185">Reference proteome</keyword>
<dbReference type="Proteomes" id="UP001154312">
    <property type="component" value="Unassembled WGS sequence"/>
</dbReference>
<dbReference type="CDD" id="cd02870">
    <property type="entry name" value="PseudoU_synth_RsuA_like"/>
    <property type="match status" value="1"/>
</dbReference>
<dbReference type="SUPFAM" id="SSF55120">
    <property type="entry name" value="Pseudouridine synthase"/>
    <property type="match status" value="1"/>
</dbReference>
<dbReference type="Pfam" id="PF01479">
    <property type="entry name" value="S4"/>
    <property type="match status" value="1"/>
</dbReference>
<dbReference type="AlphaFoldDB" id="A0A9X4JST7"/>
<sequence length="248" mass="27818">MERLQKVMARAGVASRRSCEGMIAAGMVKVNGKVVTELGTRIDPAKDRIEVSGEKLLLAEKKYYLALYKPRGYVSTVDDEKGRKKVTDLLDGFNGRVYPVGRLDYNSEGLLLLTNDGDLTYALTHPKHHVQKTYLVRVDGVPPQKKLEQMAKGLFLEDGLTAPARVNLAGVKDEKALLEITLFEGRNRQVRRMCEHIGHPVLRLLRTRVGNVKLDGLHPGQYRNLSDKELELLKKLAGLDKENLDVHI</sequence>
<dbReference type="EMBL" id="JAKOAV010000004">
    <property type="protein sequence ID" value="MDF9407389.1"/>
    <property type="molecule type" value="Genomic_DNA"/>
</dbReference>
<keyword evidence="2 4" id="KW-0694">RNA-binding</keyword>
<dbReference type="PROSITE" id="PS50889">
    <property type="entry name" value="S4"/>
    <property type="match status" value="1"/>
</dbReference>
<evidence type="ECO:0000256" key="3">
    <source>
        <dbReference type="ARBA" id="ARBA00023235"/>
    </source>
</evidence>
<keyword evidence="3 5" id="KW-0413">Isomerase</keyword>
<gene>
    <name evidence="7" type="ORF">L7E55_03280</name>
</gene>
<dbReference type="InterPro" id="IPR006145">
    <property type="entry name" value="PsdUridine_synth_RsuA/RluA"/>
</dbReference>
<dbReference type="CDD" id="cd00165">
    <property type="entry name" value="S4"/>
    <property type="match status" value="1"/>
</dbReference>
<dbReference type="InterPro" id="IPR002942">
    <property type="entry name" value="S4_RNA-bd"/>
</dbReference>
<dbReference type="GO" id="GO:0005829">
    <property type="term" value="C:cytosol"/>
    <property type="evidence" value="ECO:0007669"/>
    <property type="project" value="UniProtKB-ARBA"/>
</dbReference>